<name>A0AA40E5Q2_9PEZI</name>
<sequence length="368" mass="40042">MPRPRFESGLTSSPAHDTLGGVVERRKRTRLSYNGCNARKTKASFRLTHPPASTNRFFRDKNGTCQHCGAADIPCEMDLRSHKRPFYRVSGDVFEYSIKLLRRFVPEAELPELTVDNIQALLRKLESAPAATVWESGSASAAAAAGTAAAASDSSGPALDNVEPALLPSAGPDPDPDPDPDPAGVRATATVPATTNQEELSCLLLDSMEKWRYIGADSSIRWNHAARMVCETSTARAGRRGGSRYEIASQPGSTPPTDSTHRASLHPQHRRAVGLLHLRYWASVIVLTRPFLLFTVAHTSNVISGAPVLSPWDYSASLTMDDTLQFDVFETLDLTSSRIGLMDTDMIMDASFSGSQFLHDNLDGAYQP</sequence>
<gene>
    <name evidence="2" type="ORF">B0T26DRAFT_750709</name>
</gene>
<keyword evidence="3" id="KW-1185">Reference proteome</keyword>
<feature type="region of interest" description="Disordered" evidence="1">
    <location>
        <begin position="151"/>
        <end position="192"/>
    </location>
</feature>
<dbReference type="Proteomes" id="UP001172101">
    <property type="component" value="Unassembled WGS sequence"/>
</dbReference>
<protein>
    <submittedName>
        <fullName evidence="2">Uncharacterized protein</fullName>
    </submittedName>
</protein>
<dbReference type="EMBL" id="JAUIRO010000003">
    <property type="protein sequence ID" value="KAK0723438.1"/>
    <property type="molecule type" value="Genomic_DNA"/>
</dbReference>
<organism evidence="2 3">
    <name type="scientific">Lasiosphaeria miniovina</name>
    <dbReference type="NCBI Taxonomy" id="1954250"/>
    <lineage>
        <taxon>Eukaryota</taxon>
        <taxon>Fungi</taxon>
        <taxon>Dikarya</taxon>
        <taxon>Ascomycota</taxon>
        <taxon>Pezizomycotina</taxon>
        <taxon>Sordariomycetes</taxon>
        <taxon>Sordariomycetidae</taxon>
        <taxon>Sordariales</taxon>
        <taxon>Lasiosphaeriaceae</taxon>
        <taxon>Lasiosphaeria</taxon>
    </lineage>
</organism>
<accession>A0AA40E5Q2</accession>
<dbReference type="GeneID" id="85328535"/>
<evidence type="ECO:0000256" key="1">
    <source>
        <dbReference type="SAM" id="MobiDB-lite"/>
    </source>
</evidence>
<proteinExistence type="predicted"/>
<evidence type="ECO:0000313" key="2">
    <source>
        <dbReference type="EMBL" id="KAK0723438.1"/>
    </source>
</evidence>
<feature type="region of interest" description="Disordered" evidence="1">
    <location>
        <begin position="239"/>
        <end position="265"/>
    </location>
</feature>
<reference evidence="2" key="1">
    <citation type="submission" date="2023-06" db="EMBL/GenBank/DDBJ databases">
        <title>Genome-scale phylogeny and comparative genomics of the fungal order Sordariales.</title>
        <authorList>
            <consortium name="Lawrence Berkeley National Laboratory"/>
            <person name="Hensen N."/>
            <person name="Bonometti L."/>
            <person name="Westerberg I."/>
            <person name="Brannstrom I.O."/>
            <person name="Guillou S."/>
            <person name="Cros-Aarteil S."/>
            <person name="Calhoun S."/>
            <person name="Haridas S."/>
            <person name="Kuo A."/>
            <person name="Mondo S."/>
            <person name="Pangilinan J."/>
            <person name="Riley R."/>
            <person name="LaButti K."/>
            <person name="Andreopoulos B."/>
            <person name="Lipzen A."/>
            <person name="Chen C."/>
            <person name="Yanf M."/>
            <person name="Daum C."/>
            <person name="Ng V."/>
            <person name="Clum A."/>
            <person name="Steindorff A."/>
            <person name="Ohm R."/>
            <person name="Martin F."/>
            <person name="Silar P."/>
            <person name="Natvig D."/>
            <person name="Lalanne C."/>
            <person name="Gautier V."/>
            <person name="Ament-velasquez S.L."/>
            <person name="Kruys A."/>
            <person name="Hutchinson M.I."/>
            <person name="Powell A.J."/>
            <person name="Barry K."/>
            <person name="Miller A.N."/>
            <person name="Grigoriev I.V."/>
            <person name="Debuchy R."/>
            <person name="Gladieux P."/>
            <person name="Thoren M.H."/>
            <person name="Johannesson H."/>
        </authorList>
    </citation>
    <scope>NUCLEOTIDE SEQUENCE</scope>
    <source>
        <strain evidence="2">SMH2392-1A</strain>
    </source>
</reference>
<dbReference type="RefSeq" id="XP_060299362.1">
    <property type="nucleotide sequence ID" value="XM_060445265.1"/>
</dbReference>
<comment type="caution">
    <text evidence="2">The sequence shown here is derived from an EMBL/GenBank/DDBJ whole genome shotgun (WGS) entry which is preliminary data.</text>
</comment>
<dbReference type="AlphaFoldDB" id="A0AA40E5Q2"/>
<evidence type="ECO:0000313" key="3">
    <source>
        <dbReference type="Proteomes" id="UP001172101"/>
    </source>
</evidence>